<dbReference type="GO" id="GO:0005739">
    <property type="term" value="C:mitochondrion"/>
    <property type="evidence" value="ECO:0007669"/>
    <property type="project" value="UniProtKB-SubCell"/>
</dbReference>
<dbReference type="EMBL" id="AWSO01000002">
    <property type="protein sequence ID" value="ESK98363.1"/>
    <property type="molecule type" value="Genomic_DNA"/>
</dbReference>
<organism evidence="8 9">
    <name type="scientific">Moniliophthora roreri (strain MCA 2997)</name>
    <name type="common">Cocoa frosty pod rot fungus</name>
    <name type="synonym">Crinipellis roreri</name>
    <dbReference type="NCBI Taxonomy" id="1381753"/>
    <lineage>
        <taxon>Eukaryota</taxon>
        <taxon>Fungi</taxon>
        <taxon>Dikarya</taxon>
        <taxon>Basidiomycota</taxon>
        <taxon>Agaricomycotina</taxon>
        <taxon>Agaricomycetes</taxon>
        <taxon>Agaricomycetidae</taxon>
        <taxon>Agaricales</taxon>
        <taxon>Marasmiineae</taxon>
        <taxon>Marasmiaceae</taxon>
        <taxon>Moniliophthora</taxon>
    </lineage>
</organism>
<evidence type="ECO:0000256" key="5">
    <source>
        <dbReference type="ARBA" id="ARBA00026235"/>
    </source>
</evidence>
<dbReference type="PANTHER" id="PTHR13675:SF0">
    <property type="entry name" value="LYR MOTIF-CONTAINING PROTEIN 2"/>
    <property type="match status" value="1"/>
</dbReference>
<comment type="subcellular location">
    <subcellularLocation>
        <location evidence="1">Mitochondrion</location>
    </subcellularLocation>
</comment>
<evidence type="ECO:0000313" key="8">
    <source>
        <dbReference type="EMBL" id="ESK98363.1"/>
    </source>
</evidence>
<reference evidence="8 9" key="1">
    <citation type="journal article" date="2014" name="BMC Genomics">
        <title>Genome and secretome analysis of the hemibiotrophic fungal pathogen, Moniliophthora roreri, which causes frosty pod rot disease of cacao: mechanisms of the biotrophic and necrotrophic phases.</title>
        <authorList>
            <person name="Meinhardt L.W."/>
            <person name="Costa G.G.L."/>
            <person name="Thomazella D.P.T."/>
            <person name="Teixeira P.J.P.L."/>
            <person name="Carazzolle M.F."/>
            <person name="Schuster S.C."/>
            <person name="Carlson J.E."/>
            <person name="Guiltinan M.J."/>
            <person name="Mieczkowski P."/>
            <person name="Farmer A."/>
            <person name="Ramaraj T."/>
            <person name="Crozier J."/>
            <person name="Davis R.E."/>
            <person name="Shao J."/>
            <person name="Melnick R.L."/>
            <person name="Pereira G.A.G."/>
            <person name="Bailey B.A."/>
        </authorList>
    </citation>
    <scope>NUCLEOTIDE SEQUENCE [LARGE SCALE GENOMIC DNA]</scope>
    <source>
        <strain evidence="8 9">MCA 2997</strain>
    </source>
</reference>
<proteinExistence type="inferred from homology"/>
<name>V2XGN0_MONRO</name>
<dbReference type="STRING" id="1381753.V2XGN0"/>
<evidence type="ECO:0000256" key="6">
    <source>
        <dbReference type="ARBA" id="ARBA00044735"/>
    </source>
</evidence>
<comment type="similarity">
    <text evidence="2">Belongs to the complex I LYR family.</text>
</comment>
<dbReference type="OrthoDB" id="74240at2759"/>
<comment type="function">
    <text evidence="6">Involved in efficient integration of the N-module into mitochondrial respiratory chain complex I.</text>
</comment>
<dbReference type="CDD" id="cd20262">
    <property type="entry name" value="Complex1_LYR_LYRM2"/>
    <property type="match status" value="1"/>
</dbReference>
<evidence type="ECO:0000256" key="3">
    <source>
        <dbReference type="ARBA" id="ARBA00022946"/>
    </source>
</evidence>
<keyword evidence="4" id="KW-0496">Mitochondrion</keyword>
<comment type="caution">
    <text evidence="8">The sequence shown here is derived from an EMBL/GenBank/DDBJ whole genome shotgun (WGS) entry which is preliminary data.</text>
</comment>
<evidence type="ECO:0000259" key="7">
    <source>
        <dbReference type="Pfam" id="PF05347"/>
    </source>
</evidence>
<protein>
    <recommendedName>
        <fullName evidence="5">LYR motif-containing protein 2</fullName>
    </recommendedName>
</protein>
<dbReference type="InterPro" id="IPR045293">
    <property type="entry name" value="Complex1_LYR_LYRM2"/>
</dbReference>
<keyword evidence="9" id="KW-1185">Reference proteome</keyword>
<dbReference type="HOGENOM" id="CLU_151409_2_2_1"/>
<evidence type="ECO:0000256" key="4">
    <source>
        <dbReference type="ARBA" id="ARBA00023128"/>
    </source>
</evidence>
<evidence type="ECO:0000256" key="2">
    <source>
        <dbReference type="ARBA" id="ARBA00009508"/>
    </source>
</evidence>
<accession>V2XGN0</accession>
<dbReference type="KEGG" id="mrr:Moror_113"/>
<dbReference type="AlphaFoldDB" id="V2XGN0"/>
<sequence length="79" mass="9539">MHNLTLKHFILRKQVLDLYRHAIRSSRVIPNRIARRETIAWIRSELERNKYITDVHVIEDKLKVGRREINEILPSAQNR</sequence>
<keyword evidence="3" id="KW-0809">Transit peptide</keyword>
<feature type="domain" description="Complex 1 LYR protein" evidence="7">
    <location>
        <begin position="13"/>
        <end position="70"/>
    </location>
</feature>
<evidence type="ECO:0000256" key="1">
    <source>
        <dbReference type="ARBA" id="ARBA00004173"/>
    </source>
</evidence>
<dbReference type="InterPro" id="IPR008011">
    <property type="entry name" value="Complex1_LYR_dom"/>
</dbReference>
<dbReference type="Pfam" id="PF05347">
    <property type="entry name" value="Complex1_LYR"/>
    <property type="match status" value="1"/>
</dbReference>
<gene>
    <name evidence="8" type="ORF">Moror_113</name>
</gene>
<dbReference type="PANTHER" id="PTHR13675">
    <property type="entry name" value="LYR MOTIF-CONTAINING PROTEIN 2"/>
    <property type="match status" value="1"/>
</dbReference>
<dbReference type="Proteomes" id="UP000017559">
    <property type="component" value="Unassembled WGS sequence"/>
</dbReference>
<evidence type="ECO:0000313" key="9">
    <source>
        <dbReference type="Proteomes" id="UP000017559"/>
    </source>
</evidence>